<accession>A0A814J6Z2</accession>
<evidence type="ECO:0000313" key="1">
    <source>
        <dbReference type="EMBL" id="CAF1032003.1"/>
    </source>
</evidence>
<comment type="caution">
    <text evidence="1">The sequence shown here is derived from an EMBL/GenBank/DDBJ whole genome shotgun (WGS) entry which is preliminary data.</text>
</comment>
<sequence>MGNCCGSKSTATNTVRVRQQKKEQYKLPKIIVMPEDSALIYLDVSSTPASMQLRESLKHRFPNLVSCDNDKRIFNQINMMKRRKYYIVIVDNIRQETLRFMLADSKVRAIYFSIKQIKTDQRFKSHKIKGFFNDQMALKNAIYHDVRADDIY</sequence>
<dbReference type="Proteomes" id="UP000663836">
    <property type="component" value="Unassembled WGS sequence"/>
</dbReference>
<organism evidence="1 3">
    <name type="scientific">Rotaria sordida</name>
    <dbReference type="NCBI Taxonomy" id="392033"/>
    <lineage>
        <taxon>Eukaryota</taxon>
        <taxon>Metazoa</taxon>
        <taxon>Spiralia</taxon>
        <taxon>Gnathifera</taxon>
        <taxon>Rotifera</taxon>
        <taxon>Eurotatoria</taxon>
        <taxon>Bdelloidea</taxon>
        <taxon>Philodinida</taxon>
        <taxon>Philodinidae</taxon>
        <taxon>Rotaria</taxon>
    </lineage>
</organism>
<evidence type="ECO:0000313" key="2">
    <source>
        <dbReference type="EMBL" id="CAF3761583.1"/>
    </source>
</evidence>
<name>A0A814J6Z2_9BILA</name>
<evidence type="ECO:0000313" key="3">
    <source>
        <dbReference type="Proteomes" id="UP000663864"/>
    </source>
</evidence>
<reference evidence="1" key="1">
    <citation type="submission" date="2021-02" db="EMBL/GenBank/DDBJ databases">
        <authorList>
            <person name="Nowell W R."/>
        </authorList>
    </citation>
    <scope>NUCLEOTIDE SEQUENCE</scope>
</reference>
<protein>
    <submittedName>
        <fullName evidence="1">Uncharacterized protein</fullName>
    </submittedName>
</protein>
<gene>
    <name evidence="2" type="ORF">JBS370_LOCUS13156</name>
    <name evidence="1" type="ORF">ZHD862_LOCUS14093</name>
</gene>
<dbReference type="EMBL" id="CAJOBD010001110">
    <property type="protein sequence ID" value="CAF3761583.1"/>
    <property type="molecule type" value="Genomic_DNA"/>
</dbReference>
<dbReference type="AlphaFoldDB" id="A0A814J6Z2"/>
<dbReference type="Proteomes" id="UP000663864">
    <property type="component" value="Unassembled WGS sequence"/>
</dbReference>
<dbReference type="EMBL" id="CAJNOT010000600">
    <property type="protein sequence ID" value="CAF1032003.1"/>
    <property type="molecule type" value="Genomic_DNA"/>
</dbReference>
<proteinExistence type="predicted"/>